<dbReference type="SUPFAM" id="SSF109604">
    <property type="entry name" value="HD-domain/PDEase-like"/>
    <property type="match status" value="1"/>
</dbReference>
<dbReference type="InterPro" id="IPR006674">
    <property type="entry name" value="HD_domain"/>
</dbReference>
<dbReference type="RefSeq" id="WP_106004182.1">
    <property type="nucleotide sequence ID" value="NZ_CP136419.1"/>
</dbReference>
<dbReference type="PROSITE" id="PS51371">
    <property type="entry name" value="CBS"/>
    <property type="match status" value="1"/>
</dbReference>
<organism evidence="3 4">
    <name type="scientific">Neomoorella humiferrea</name>
    <dbReference type="NCBI Taxonomy" id="676965"/>
    <lineage>
        <taxon>Bacteria</taxon>
        <taxon>Bacillati</taxon>
        <taxon>Bacillota</taxon>
        <taxon>Clostridia</taxon>
        <taxon>Neomoorellales</taxon>
        <taxon>Neomoorellaceae</taxon>
        <taxon>Neomoorella</taxon>
    </lineage>
</organism>
<evidence type="ECO:0000259" key="2">
    <source>
        <dbReference type="PROSITE" id="PS51371"/>
    </source>
</evidence>
<sequence length="370" mass="42139">MLTSDSREIPSIAEGASIAEAIKKMLENDSFVLQVINNAEEPVGWLHGLDILRTFVKEPGMNRIMESGIRVFIKPIAEDDYLEEEAGLSAICLWAEKREHNPPYFLTRKGKSGIFTTYGLLRVALEERDRERELRKESKVQLATLRHSQEELEMALGNLIVDPEVVARLKSIPEYRDEYDSATGKIKITGIIKEGVYRHVINILRLLTELFMKGLKAVDGISREILVQTSIYHDVGKVQPHLEVGDMVDPKEAFEPGQYHAFRSASLARKVYQLERSIVYLIQYHHHPDGELPSDFPRGLLPMHRLFRLLDGLSAGITRRGSRISLAVRGAIVQVREESAHPIYNRCLELDLHSGRVEVKPLEQRVETNY</sequence>
<dbReference type="InterPro" id="IPR000644">
    <property type="entry name" value="CBS_dom"/>
</dbReference>
<dbReference type="InterPro" id="IPR046342">
    <property type="entry name" value="CBS_dom_sf"/>
</dbReference>
<dbReference type="Pfam" id="PF01966">
    <property type="entry name" value="HD"/>
    <property type="match status" value="1"/>
</dbReference>
<gene>
    <name evidence="3" type="ORF">MOHU_01290</name>
</gene>
<dbReference type="OrthoDB" id="2960364at2"/>
<evidence type="ECO:0000256" key="1">
    <source>
        <dbReference type="PROSITE-ProRule" id="PRU00703"/>
    </source>
</evidence>
<dbReference type="SUPFAM" id="SSF54631">
    <property type="entry name" value="CBS-domain pair"/>
    <property type="match status" value="1"/>
</dbReference>
<dbReference type="Gene3D" id="1.10.3210.10">
    <property type="entry name" value="Hypothetical protein af1432"/>
    <property type="match status" value="1"/>
</dbReference>
<proteinExistence type="predicted"/>
<dbReference type="Proteomes" id="UP000238415">
    <property type="component" value="Unassembled WGS sequence"/>
</dbReference>
<evidence type="ECO:0000313" key="4">
    <source>
        <dbReference type="Proteomes" id="UP000238415"/>
    </source>
</evidence>
<dbReference type="EMBL" id="PVXM01000003">
    <property type="protein sequence ID" value="PRR75748.1"/>
    <property type="molecule type" value="Genomic_DNA"/>
</dbReference>
<keyword evidence="1" id="KW-0129">CBS domain</keyword>
<name>A0A2T0AXX9_9FIRM</name>
<feature type="domain" description="CBS" evidence="2">
    <location>
        <begin position="1"/>
        <end position="64"/>
    </location>
</feature>
<keyword evidence="4" id="KW-1185">Reference proteome</keyword>
<protein>
    <submittedName>
        <fullName evidence="3">HD domain protein</fullName>
    </submittedName>
</protein>
<comment type="caution">
    <text evidence="3">The sequence shown here is derived from an EMBL/GenBank/DDBJ whole genome shotgun (WGS) entry which is preliminary data.</text>
</comment>
<reference evidence="3 4" key="1">
    <citation type="submission" date="2018-03" db="EMBL/GenBank/DDBJ databases">
        <title>Genome sequence of Moorella humiferrea DSM 23265.</title>
        <authorList>
            <person name="Poehlein A."/>
            <person name="Daniel R."/>
        </authorList>
    </citation>
    <scope>NUCLEOTIDE SEQUENCE [LARGE SCALE GENOMIC DNA]</scope>
    <source>
        <strain evidence="3 4">DSM 23265</strain>
    </source>
</reference>
<dbReference type="AlphaFoldDB" id="A0A2T0AXX9"/>
<evidence type="ECO:0000313" key="3">
    <source>
        <dbReference type="EMBL" id="PRR75748.1"/>
    </source>
</evidence>
<accession>A0A2T0AXX9</accession>